<evidence type="ECO:0000313" key="2">
    <source>
        <dbReference type="EMBL" id="MBD8000365.1"/>
    </source>
</evidence>
<keyword evidence="3" id="KW-1185">Reference proteome</keyword>
<dbReference type="Proteomes" id="UP000633601">
    <property type="component" value="Unassembled WGS sequence"/>
</dbReference>
<keyword evidence="1" id="KW-0812">Transmembrane</keyword>
<feature type="transmembrane region" description="Helical" evidence="1">
    <location>
        <begin position="15"/>
        <end position="38"/>
    </location>
</feature>
<evidence type="ECO:0000256" key="1">
    <source>
        <dbReference type="SAM" id="Phobius"/>
    </source>
</evidence>
<comment type="caution">
    <text evidence="2">The sequence shown here is derived from an EMBL/GenBank/DDBJ whole genome shotgun (WGS) entry which is preliminary data.</text>
</comment>
<protein>
    <recommendedName>
        <fullName evidence="4">DUF732 domain-containing protein</fullName>
    </recommendedName>
</protein>
<dbReference type="EMBL" id="JACSQE010000016">
    <property type="protein sequence ID" value="MBD8000365.1"/>
    <property type="molecule type" value="Genomic_DNA"/>
</dbReference>
<reference evidence="2 3" key="1">
    <citation type="submission" date="2020-08" db="EMBL/GenBank/DDBJ databases">
        <title>A Genomic Blueprint of the Chicken Gut Microbiome.</title>
        <authorList>
            <person name="Gilroy R."/>
            <person name="Ravi A."/>
            <person name="Getino M."/>
            <person name="Pursley I."/>
            <person name="Horton D.L."/>
            <person name="Alikhan N.-F."/>
            <person name="Baker D."/>
            <person name="Gharbi K."/>
            <person name="Hall N."/>
            <person name="Watson M."/>
            <person name="Adriaenssens E.M."/>
            <person name="Foster-Nyarko E."/>
            <person name="Jarju S."/>
            <person name="Secka A."/>
            <person name="Antonio M."/>
            <person name="Oren A."/>
            <person name="Chaudhuri R."/>
            <person name="La Ragione R.M."/>
            <person name="Hildebrand F."/>
            <person name="Pallen M.J."/>
        </authorList>
    </citation>
    <scope>NUCLEOTIDE SEQUENCE [LARGE SCALE GENOMIC DNA]</scope>
    <source>
        <strain evidence="2 3">Sa2CUA8</strain>
    </source>
</reference>
<evidence type="ECO:0008006" key="4">
    <source>
        <dbReference type="Google" id="ProtNLM"/>
    </source>
</evidence>
<keyword evidence="1" id="KW-1133">Transmembrane helix</keyword>
<evidence type="ECO:0000313" key="3">
    <source>
        <dbReference type="Proteomes" id="UP000633601"/>
    </source>
</evidence>
<proteinExistence type="predicted"/>
<gene>
    <name evidence="2" type="ORF">H9640_17575</name>
</gene>
<keyword evidence="1" id="KW-0472">Membrane</keyword>
<dbReference type="RefSeq" id="WP_191792066.1">
    <property type="nucleotide sequence ID" value="NZ_JACSQE010000016.1"/>
</dbReference>
<organism evidence="2 3">
    <name type="scientific">Oerskovia gallyi</name>
    <dbReference type="NCBI Taxonomy" id="2762226"/>
    <lineage>
        <taxon>Bacteria</taxon>
        <taxon>Bacillati</taxon>
        <taxon>Actinomycetota</taxon>
        <taxon>Actinomycetes</taxon>
        <taxon>Micrococcales</taxon>
        <taxon>Cellulomonadaceae</taxon>
        <taxon>Oerskovia</taxon>
    </lineage>
</organism>
<accession>A0ABR8V6T0</accession>
<sequence>MSTPEENQPRHERRWIYIGACVVLVAMVVWGILAFTTVRESARASEKADELIAALEDAGVRTPDKDQVVRVLGDDGGATCANPNEALSRATLLAQLANGASGPGARPVIADSRVVQGQLLIIEIYCPDELDEFQAFVDDLKTDDVAGT</sequence>
<name>A0ABR8V6T0_9CELL</name>